<feature type="transmembrane region" description="Helical" evidence="6">
    <location>
        <begin position="12"/>
        <end position="36"/>
    </location>
</feature>
<evidence type="ECO:0000256" key="4">
    <source>
        <dbReference type="ARBA" id="ARBA00022989"/>
    </source>
</evidence>
<reference evidence="7 8" key="1">
    <citation type="submission" date="2016-10" db="EMBL/GenBank/DDBJ databases">
        <title>Actinomyces aegypiusis sp. nov., isolated from the Aegypius monachus in Qinghai Tibet Plateau China.</title>
        <authorList>
            <person name="Wang Y."/>
        </authorList>
    </citation>
    <scope>NUCLEOTIDE SEQUENCE [LARGE SCALE GENOMIC DNA]</scope>
    <source>
        <strain evidence="7 8">VUL4_3</strain>
    </source>
</reference>
<comment type="similarity">
    <text evidence="2 6">Belongs to the 4-toluene sulfonate uptake permease (TSUP) (TC 2.A.102) family.</text>
</comment>
<evidence type="ECO:0000256" key="2">
    <source>
        <dbReference type="ARBA" id="ARBA00009142"/>
    </source>
</evidence>
<accession>A0A1D9MIW0</accession>
<dbReference type="PANTHER" id="PTHR43701">
    <property type="entry name" value="MEMBRANE TRANSPORTER PROTEIN MJ0441-RELATED"/>
    <property type="match status" value="1"/>
</dbReference>
<protein>
    <recommendedName>
        <fullName evidence="6">Probable membrane transporter protein</fullName>
    </recommendedName>
</protein>
<keyword evidence="4 6" id="KW-1133">Transmembrane helix</keyword>
<feature type="transmembrane region" description="Helical" evidence="6">
    <location>
        <begin position="43"/>
        <end position="62"/>
    </location>
</feature>
<feature type="transmembrane region" description="Helical" evidence="6">
    <location>
        <begin position="143"/>
        <end position="176"/>
    </location>
</feature>
<name>A0A1D9MIW0_9ACTO</name>
<dbReference type="STRING" id="1912795.BK816_01435"/>
<feature type="transmembrane region" description="Helical" evidence="6">
    <location>
        <begin position="212"/>
        <end position="229"/>
    </location>
</feature>
<keyword evidence="6" id="KW-1003">Cell membrane</keyword>
<dbReference type="KEGG" id="avu:BK816_01435"/>
<dbReference type="AlphaFoldDB" id="A0A1D9MIW0"/>
<dbReference type="EMBL" id="CP017812">
    <property type="protein sequence ID" value="AOZ72120.1"/>
    <property type="molecule type" value="Genomic_DNA"/>
</dbReference>
<dbReference type="GO" id="GO:0005886">
    <property type="term" value="C:plasma membrane"/>
    <property type="evidence" value="ECO:0007669"/>
    <property type="project" value="UniProtKB-SubCell"/>
</dbReference>
<sequence length="263" mass="26878">MELVLTASLVGIGVGIVVGALGAGGGILSVPILTYLLGQSPHAATNGSLVIVAVTALVALPGKAKRGQVKWVDGAIFGALSTIGAIIGRQINHMLGGGQLFTLFGILLLGVSVYMFYNGHQRALLEAGKSKKAPVEPTGERNLVLVILAATATGLLTGLFGVGGGFAVVPVLMIVMKFNMREASGTSLLVMIIAAAVSMLTGIVQHSFHVDWATVLLFTVGSSVGGLIGGPLSQKAKASTLTYIFGVLLVLVALYTLAKTLVF</sequence>
<feature type="transmembrane region" description="Helical" evidence="6">
    <location>
        <begin position="188"/>
        <end position="206"/>
    </location>
</feature>
<evidence type="ECO:0000256" key="5">
    <source>
        <dbReference type="ARBA" id="ARBA00023136"/>
    </source>
</evidence>
<dbReference type="InterPro" id="IPR002781">
    <property type="entry name" value="TM_pro_TauE-like"/>
</dbReference>
<keyword evidence="3 6" id="KW-0812">Transmembrane</keyword>
<dbReference type="Pfam" id="PF01925">
    <property type="entry name" value="TauE"/>
    <property type="match status" value="1"/>
</dbReference>
<organism evidence="7 8">
    <name type="scientific">Boudabousia tangfeifanii</name>
    <dbReference type="NCBI Taxonomy" id="1912795"/>
    <lineage>
        <taxon>Bacteria</taxon>
        <taxon>Bacillati</taxon>
        <taxon>Actinomycetota</taxon>
        <taxon>Actinomycetes</taxon>
        <taxon>Actinomycetales</taxon>
        <taxon>Actinomycetaceae</taxon>
        <taxon>Boudabousia</taxon>
    </lineage>
</organism>
<comment type="subcellular location">
    <subcellularLocation>
        <location evidence="6">Cell membrane</location>
        <topology evidence="6">Multi-pass membrane protein</topology>
    </subcellularLocation>
    <subcellularLocation>
        <location evidence="1">Membrane</location>
        <topology evidence="1">Multi-pass membrane protein</topology>
    </subcellularLocation>
</comment>
<keyword evidence="8" id="KW-1185">Reference proteome</keyword>
<evidence type="ECO:0000256" key="6">
    <source>
        <dbReference type="RuleBase" id="RU363041"/>
    </source>
</evidence>
<evidence type="ECO:0000313" key="7">
    <source>
        <dbReference type="EMBL" id="AOZ72120.1"/>
    </source>
</evidence>
<dbReference type="RefSeq" id="WP_071163586.1">
    <property type="nucleotide sequence ID" value="NZ_CP017812.1"/>
</dbReference>
<feature type="transmembrane region" description="Helical" evidence="6">
    <location>
        <begin position="100"/>
        <end position="117"/>
    </location>
</feature>
<dbReference type="InterPro" id="IPR051598">
    <property type="entry name" value="TSUP/Inactive_protease-like"/>
</dbReference>
<evidence type="ECO:0000256" key="3">
    <source>
        <dbReference type="ARBA" id="ARBA00022692"/>
    </source>
</evidence>
<feature type="transmembrane region" description="Helical" evidence="6">
    <location>
        <begin position="241"/>
        <end position="258"/>
    </location>
</feature>
<dbReference type="OrthoDB" id="3240334at2"/>
<gene>
    <name evidence="7" type="ORF">BK816_01435</name>
</gene>
<dbReference type="PANTHER" id="PTHR43701:SF2">
    <property type="entry name" value="MEMBRANE TRANSPORTER PROTEIN YJNA-RELATED"/>
    <property type="match status" value="1"/>
</dbReference>
<evidence type="ECO:0000256" key="1">
    <source>
        <dbReference type="ARBA" id="ARBA00004141"/>
    </source>
</evidence>
<keyword evidence="5 6" id="KW-0472">Membrane</keyword>
<evidence type="ECO:0000313" key="8">
    <source>
        <dbReference type="Proteomes" id="UP000176288"/>
    </source>
</evidence>
<dbReference type="Proteomes" id="UP000176288">
    <property type="component" value="Chromosome"/>
</dbReference>
<feature type="transmembrane region" description="Helical" evidence="6">
    <location>
        <begin position="68"/>
        <end position="88"/>
    </location>
</feature>
<proteinExistence type="inferred from homology"/>